<dbReference type="Pfam" id="PF07456">
    <property type="entry name" value="Hpre_diP_synt_I"/>
    <property type="match status" value="1"/>
</dbReference>
<gene>
    <name evidence="2" type="ORF">IFE08_02325</name>
</gene>
<name>A0A7S6WQI7_9SPIR</name>
<keyword evidence="1" id="KW-0472">Membrane</keyword>
<organism evidence="2 3">
    <name type="scientific">Treponema pedis</name>
    <dbReference type="NCBI Taxonomy" id="409322"/>
    <lineage>
        <taxon>Bacteria</taxon>
        <taxon>Pseudomonadati</taxon>
        <taxon>Spirochaetota</taxon>
        <taxon>Spirochaetia</taxon>
        <taxon>Spirochaetales</taxon>
        <taxon>Treponemataceae</taxon>
        <taxon>Treponema</taxon>
    </lineage>
</organism>
<dbReference type="EMBL" id="CP061839">
    <property type="protein sequence ID" value="QOW61254.1"/>
    <property type="molecule type" value="Genomic_DNA"/>
</dbReference>
<protein>
    <submittedName>
        <fullName evidence="2">Gx transporter family protein</fullName>
    </submittedName>
</protein>
<dbReference type="InterPro" id="IPR010898">
    <property type="entry name" value="Hpre_diP_synth_I"/>
</dbReference>
<dbReference type="Proteomes" id="UP000593915">
    <property type="component" value="Chromosome"/>
</dbReference>
<keyword evidence="1" id="KW-0812">Transmembrane</keyword>
<reference evidence="2 3" key="1">
    <citation type="submission" date="2020-09" db="EMBL/GenBank/DDBJ databases">
        <title>Characterization of Treponema spp. from bovine digital dermatitis in Korea.</title>
        <authorList>
            <person name="Espiritu H.M."/>
            <person name="Cho Y.I."/>
            <person name="Mamuad L."/>
        </authorList>
    </citation>
    <scope>NUCLEOTIDE SEQUENCE [LARGE SCALE GENOMIC DNA]</scope>
    <source>
        <strain evidence="2 3">KS1</strain>
    </source>
</reference>
<keyword evidence="1" id="KW-1133">Transmembrane helix</keyword>
<dbReference type="AlphaFoldDB" id="A0A7S6WQI7"/>
<evidence type="ECO:0000256" key="1">
    <source>
        <dbReference type="SAM" id="Phobius"/>
    </source>
</evidence>
<evidence type="ECO:0000313" key="3">
    <source>
        <dbReference type="Proteomes" id="UP000593915"/>
    </source>
</evidence>
<accession>A0A7S6WQI7</accession>
<feature type="transmembrane region" description="Helical" evidence="1">
    <location>
        <begin position="44"/>
        <end position="66"/>
    </location>
</feature>
<feature type="transmembrane region" description="Helical" evidence="1">
    <location>
        <begin position="14"/>
        <end position="32"/>
    </location>
</feature>
<evidence type="ECO:0000313" key="2">
    <source>
        <dbReference type="EMBL" id="QOW61254.1"/>
    </source>
</evidence>
<feature type="transmembrane region" description="Helical" evidence="1">
    <location>
        <begin position="78"/>
        <end position="98"/>
    </location>
</feature>
<feature type="transmembrane region" description="Helical" evidence="1">
    <location>
        <begin position="140"/>
        <end position="160"/>
    </location>
</feature>
<feature type="transmembrane region" description="Helical" evidence="1">
    <location>
        <begin position="246"/>
        <end position="264"/>
    </location>
</feature>
<feature type="transmembrane region" description="Helical" evidence="1">
    <location>
        <begin position="206"/>
        <end position="226"/>
    </location>
</feature>
<proteinExistence type="predicted"/>
<feature type="transmembrane region" description="Helical" evidence="1">
    <location>
        <begin position="110"/>
        <end position="134"/>
    </location>
</feature>
<sequence>MLRVSLKPKESDKLIPLFGGFCFFLSAIELMIPKPVPFFRIGLANLPLLLGIDIFSFPAFCALLFIKVLGQAIISGTLFSYVFLFSLLGTFGAGLLMYSMRGIPRKAVSFIGISIAGAFLSNSVQTVLAILFIFGKSERYIIPPLFFAGIITSFFLGLFANEFTQNSSWYENIINGKFKISFLHDYGDSYSRKSETKKLLPFNEKYLRCGSGIVLFLLLLFTDFLAVKTIVFGASLILCTADRQKINFTNLIVMFIVIIIFNLFPPAGKIVFSIFGFEITSEALLRGIEKAVILEGMIYISKWALNTEFNFKSKFGKTVSASLNVFQKLLSVKNEINPKNLIPTLDAILLSM</sequence>